<feature type="region of interest" description="Disordered" evidence="1">
    <location>
        <begin position="174"/>
        <end position="195"/>
    </location>
</feature>
<evidence type="ECO:0000313" key="2">
    <source>
        <dbReference type="EMBL" id="GAW83688.1"/>
    </source>
</evidence>
<dbReference type="EMBL" id="BDQF01000015">
    <property type="protein sequence ID" value="GAW83688.1"/>
    <property type="molecule type" value="Genomic_DNA"/>
</dbReference>
<evidence type="ECO:0000313" key="3">
    <source>
        <dbReference type="Proteomes" id="UP000195521"/>
    </source>
</evidence>
<keyword evidence="3" id="KW-1185">Reference proteome</keyword>
<name>A0A1Y1JQA8_PLAGO</name>
<dbReference type="OMA" id="YCENYLN"/>
<dbReference type="AlphaFoldDB" id="A0A1Y1JQA8"/>
<dbReference type="RefSeq" id="XP_028546277.1">
    <property type="nucleotide sequence ID" value="XM_028690476.1"/>
</dbReference>
<evidence type="ECO:0000256" key="1">
    <source>
        <dbReference type="SAM" id="MobiDB-lite"/>
    </source>
</evidence>
<sequence>MLWKHFSKVPHMLLGKGGIRKTVLKFMEIKRAFKLIFKLIYRSNFHKFLNKVTTKIIKLYAKCVNNSSVFRKLCNKYYKISHLKITICDFFFKNKIINAKLKKCSIIKPRCYKQNKINGITNKMNKYTEEGICAEESNDHYVIDLYNETHLQTPFNNAYVLKSNDSTFESNCNTTQSSDCGRTNENDETSNSSYLDNDMLSFETLEYDEDEVNENIKNCYLYNGYVNVKSYKNSEEYKFLNHLNEEKNKCVDIAIDVSPQCYYDEQLENEKGERAASGKREKEENCNQTDDEMKHAYKKRRKRKNKIYEIYNSETTVKQNIYCENYLNDNYSSSYDCSSEYNDDTSVNDFSDNYFDDISENSFLCQYSVNSYDTIQSAQDESN</sequence>
<dbReference type="OrthoDB" id="384906at2759"/>
<organism evidence="2 3">
    <name type="scientific">Plasmodium gonderi</name>
    <dbReference type="NCBI Taxonomy" id="77519"/>
    <lineage>
        <taxon>Eukaryota</taxon>
        <taxon>Sar</taxon>
        <taxon>Alveolata</taxon>
        <taxon>Apicomplexa</taxon>
        <taxon>Aconoidasida</taxon>
        <taxon>Haemosporida</taxon>
        <taxon>Plasmodiidae</taxon>
        <taxon>Plasmodium</taxon>
        <taxon>Plasmodium (Plasmodium)</taxon>
    </lineage>
</organism>
<comment type="caution">
    <text evidence="2">The sequence shown here is derived from an EMBL/GenBank/DDBJ whole genome shotgun (WGS) entry which is preliminary data.</text>
</comment>
<dbReference type="GeneID" id="39750434"/>
<gene>
    <name evidence="2" type="ORF">PGO_144860</name>
</gene>
<protein>
    <submittedName>
        <fullName evidence="2">Uncharacterized protein</fullName>
    </submittedName>
</protein>
<proteinExistence type="predicted"/>
<feature type="region of interest" description="Disordered" evidence="1">
    <location>
        <begin position="270"/>
        <end position="291"/>
    </location>
</feature>
<accession>A0A1Y1JQA8</accession>
<reference evidence="3" key="1">
    <citation type="submission" date="2017-04" db="EMBL/GenBank/DDBJ databases">
        <title>Plasmodium gonderi genome.</title>
        <authorList>
            <person name="Arisue N."/>
            <person name="Honma H."/>
            <person name="Kawai S."/>
            <person name="Tougan T."/>
            <person name="Tanabe K."/>
            <person name="Horii T."/>
        </authorList>
    </citation>
    <scope>NUCLEOTIDE SEQUENCE [LARGE SCALE GENOMIC DNA]</scope>
    <source>
        <strain evidence="3">ATCC 30045</strain>
    </source>
</reference>
<dbReference type="Proteomes" id="UP000195521">
    <property type="component" value="Unassembled WGS sequence"/>
</dbReference>